<name>A0A561BWR2_9ACTN</name>
<sequence>MELVELTPRLHLLLFAVGQAYLWQDRDQLTLIDTGPIGVGDAIRLAIQDLGRRPEELTRIVLTHAHGDHAGSAAEIRTWSDADLLAHHADAPLVEGLLPVPPPVLRDWERPLYAQVDGHLAAPPIQVDRELGDGDVLDFGGGAQVVWIPGHTAGSIAVHLPQHGVLLTGDAVAEHGGDVILGVFNQDLTAAAHSLSRLAGLDTELLGFGHGDPVLTHGTKRLRELALVSHPEQ</sequence>
<dbReference type="InterPro" id="IPR036866">
    <property type="entry name" value="RibonucZ/Hydroxyglut_hydro"/>
</dbReference>
<dbReference type="EMBL" id="VIVK01000001">
    <property type="protein sequence ID" value="TWD83319.1"/>
    <property type="molecule type" value="Genomic_DNA"/>
</dbReference>
<dbReference type="CDD" id="cd07721">
    <property type="entry name" value="yflN-like_MBL-fold"/>
    <property type="match status" value="1"/>
</dbReference>
<dbReference type="RefSeq" id="WP_145809762.1">
    <property type="nucleotide sequence ID" value="NZ_VIVK01000001.1"/>
</dbReference>
<dbReference type="PANTHER" id="PTHR42951">
    <property type="entry name" value="METALLO-BETA-LACTAMASE DOMAIN-CONTAINING"/>
    <property type="match status" value="1"/>
</dbReference>
<dbReference type="SUPFAM" id="SSF56281">
    <property type="entry name" value="Metallo-hydrolase/oxidoreductase"/>
    <property type="match status" value="1"/>
</dbReference>
<dbReference type="InterPro" id="IPR001279">
    <property type="entry name" value="Metallo-B-lactamas"/>
</dbReference>
<evidence type="ECO:0000259" key="1">
    <source>
        <dbReference type="SMART" id="SM00849"/>
    </source>
</evidence>
<dbReference type="SMART" id="SM00849">
    <property type="entry name" value="Lactamase_B"/>
    <property type="match status" value="1"/>
</dbReference>
<keyword evidence="3" id="KW-1185">Reference proteome</keyword>
<dbReference type="InterPro" id="IPR050855">
    <property type="entry name" value="NDM-1-like"/>
</dbReference>
<dbReference type="OrthoDB" id="2971563at2"/>
<gene>
    <name evidence="2" type="ORF">FB561_4481</name>
</gene>
<organism evidence="2 3">
    <name type="scientific">Kribbella amoyensis</name>
    <dbReference type="NCBI Taxonomy" id="996641"/>
    <lineage>
        <taxon>Bacteria</taxon>
        <taxon>Bacillati</taxon>
        <taxon>Actinomycetota</taxon>
        <taxon>Actinomycetes</taxon>
        <taxon>Propionibacteriales</taxon>
        <taxon>Kribbellaceae</taxon>
        <taxon>Kribbella</taxon>
    </lineage>
</organism>
<protein>
    <submittedName>
        <fullName evidence="2">Glyoxylase-like metal-dependent hydrolase (Beta-lactamase superfamily II)</fullName>
    </submittedName>
</protein>
<dbReference type="Gene3D" id="3.60.15.10">
    <property type="entry name" value="Ribonuclease Z/Hydroxyacylglutathione hydrolase-like"/>
    <property type="match status" value="1"/>
</dbReference>
<keyword evidence="2" id="KW-0378">Hydrolase</keyword>
<proteinExistence type="predicted"/>
<feature type="domain" description="Metallo-beta-lactamase" evidence="1">
    <location>
        <begin position="17"/>
        <end position="210"/>
    </location>
</feature>
<evidence type="ECO:0000313" key="2">
    <source>
        <dbReference type="EMBL" id="TWD83319.1"/>
    </source>
</evidence>
<accession>A0A561BWR2</accession>
<dbReference type="Pfam" id="PF00753">
    <property type="entry name" value="Lactamase_B"/>
    <property type="match status" value="1"/>
</dbReference>
<dbReference type="Proteomes" id="UP000318380">
    <property type="component" value="Unassembled WGS sequence"/>
</dbReference>
<evidence type="ECO:0000313" key="3">
    <source>
        <dbReference type="Proteomes" id="UP000318380"/>
    </source>
</evidence>
<dbReference type="AlphaFoldDB" id="A0A561BWR2"/>
<reference evidence="2 3" key="1">
    <citation type="submission" date="2019-06" db="EMBL/GenBank/DDBJ databases">
        <title>Sequencing the genomes of 1000 actinobacteria strains.</title>
        <authorList>
            <person name="Klenk H.-P."/>
        </authorList>
    </citation>
    <scope>NUCLEOTIDE SEQUENCE [LARGE SCALE GENOMIC DNA]</scope>
    <source>
        <strain evidence="2 3">DSM 24683</strain>
    </source>
</reference>
<comment type="caution">
    <text evidence="2">The sequence shown here is derived from an EMBL/GenBank/DDBJ whole genome shotgun (WGS) entry which is preliminary data.</text>
</comment>
<dbReference type="GO" id="GO:0016787">
    <property type="term" value="F:hydrolase activity"/>
    <property type="evidence" value="ECO:0007669"/>
    <property type="project" value="UniProtKB-KW"/>
</dbReference>